<evidence type="ECO:0000256" key="4">
    <source>
        <dbReference type="ARBA" id="ARBA00022827"/>
    </source>
</evidence>
<dbReference type="PANTHER" id="PTHR42913">
    <property type="entry name" value="APOPTOSIS-INDUCING FACTOR 1"/>
    <property type="match status" value="1"/>
</dbReference>
<evidence type="ECO:0000256" key="1">
    <source>
        <dbReference type="ARBA" id="ARBA00001974"/>
    </source>
</evidence>
<dbReference type="RefSeq" id="WP_284920798.1">
    <property type="nucleotide sequence ID" value="NZ_CP126980.1"/>
</dbReference>
<dbReference type="PANTHER" id="PTHR42913:SF3">
    <property type="entry name" value="64 KDA MITOCHONDRIAL NADH DEHYDROGENASE (EUROFUNG)"/>
    <property type="match status" value="1"/>
</dbReference>
<comment type="cofactor">
    <cofactor evidence="1">
        <name>FAD</name>
        <dbReference type="ChEBI" id="CHEBI:57692"/>
    </cofactor>
</comment>
<evidence type="ECO:0000256" key="2">
    <source>
        <dbReference type="ARBA" id="ARBA00005272"/>
    </source>
</evidence>
<keyword evidence="5" id="KW-0560">Oxidoreductase</keyword>
<comment type="similarity">
    <text evidence="2">Belongs to the NADH dehydrogenase family.</text>
</comment>
<gene>
    <name evidence="7" type="ORF">ACTOB_003010</name>
</gene>
<dbReference type="InterPro" id="IPR036188">
    <property type="entry name" value="FAD/NAD-bd_sf"/>
</dbReference>
<dbReference type="SUPFAM" id="SSF51905">
    <property type="entry name" value="FAD/NAD(P)-binding domain"/>
    <property type="match status" value="1"/>
</dbReference>
<organism evidence="7 8">
    <name type="scientific">Actinoplanes oblitus</name>
    <dbReference type="NCBI Taxonomy" id="3040509"/>
    <lineage>
        <taxon>Bacteria</taxon>
        <taxon>Bacillati</taxon>
        <taxon>Actinomycetota</taxon>
        <taxon>Actinomycetes</taxon>
        <taxon>Micromonosporales</taxon>
        <taxon>Micromonosporaceae</taxon>
        <taxon>Actinoplanes</taxon>
    </lineage>
</organism>
<accession>A0ABY8WU47</accession>
<keyword evidence="3" id="KW-0285">Flavoprotein</keyword>
<sequence>MTADTRTDIVVLGGGYAGLTAALRLAPRHRVTLVDPRDRFVERIRSHQVAAGQDGAVHPYRKLLAGTGIRHVAGRAVALDPAGRTVAVETGDGHRLDLGYQRLVYALGSRTRVPALVPAPATAGATRVYSAETAAALAARLAGRDAPVGRLAVVGGGLTGIEMATELAEAHPDLEIRLLTAGTLAATLSEPARDHLRATLDRLGVEVEEGSAVDDPDRVDADAVLWSAAMAPATELAAEAGLALDEQHRIRVDAALRSVSHPEIVVAGDAGAGWRMACATAMPTGAHAAGTILREARGVPARPFHLKYVLVCMSLGRSDGLVQVLHRDDRPRDLVLTGRPAARVKELIVSGTAGLLGYAGKHPAALRALLF</sequence>
<keyword evidence="4" id="KW-0274">FAD</keyword>
<name>A0ABY8WU47_9ACTN</name>
<dbReference type="PRINTS" id="PR00368">
    <property type="entry name" value="FADPNR"/>
</dbReference>
<dbReference type="InterPro" id="IPR051169">
    <property type="entry name" value="NADH-Q_oxidoreductase"/>
</dbReference>
<evidence type="ECO:0000313" key="7">
    <source>
        <dbReference type="EMBL" id="WIM99360.1"/>
    </source>
</evidence>
<evidence type="ECO:0000313" key="8">
    <source>
        <dbReference type="Proteomes" id="UP001240150"/>
    </source>
</evidence>
<dbReference type="PRINTS" id="PR00411">
    <property type="entry name" value="PNDRDTASEI"/>
</dbReference>
<dbReference type="Gene3D" id="3.50.50.100">
    <property type="match status" value="1"/>
</dbReference>
<dbReference type="Proteomes" id="UP001240150">
    <property type="component" value="Chromosome"/>
</dbReference>
<dbReference type="Pfam" id="PF07992">
    <property type="entry name" value="Pyr_redox_2"/>
    <property type="match status" value="1"/>
</dbReference>
<dbReference type="InterPro" id="IPR023753">
    <property type="entry name" value="FAD/NAD-binding_dom"/>
</dbReference>
<protein>
    <submittedName>
        <fullName evidence="7">FAD-dependent oxidoreductase</fullName>
    </submittedName>
</protein>
<evidence type="ECO:0000256" key="3">
    <source>
        <dbReference type="ARBA" id="ARBA00022630"/>
    </source>
</evidence>
<proteinExistence type="inferred from homology"/>
<dbReference type="EMBL" id="CP126980">
    <property type="protein sequence ID" value="WIM99360.1"/>
    <property type="molecule type" value="Genomic_DNA"/>
</dbReference>
<feature type="domain" description="FAD/NAD(P)-binding" evidence="6">
    <location>
        <begin position="8"/>
        <end position="282"/>
    </location>
</feature>
<evidence type="ECO:0000259" key="6">
    <source>
        <dbReference type="Pfam" id="PF07992"/>
    </source>
</evidence>
<reference evidence="7 8" key="1">
    <citation type="submission" date="2023-06" db="EMBL/GenBank/DDBJ databases">
        <authorList>
            <person name="Yushchuk O."/>
            <person name="Binda E."/>
            <person name="Ruckert-Reed C."/>
            <person name="Fedorenko V."/>
            <person name="Kalinowski J."/>
            <person name="Marinelli F."/>
        </authorList>
    </citation>
    <scope>NUCLEOTIDE SEQUENCE [LARGE SCALE GENOMIC DNA]</scope>
    <source>
        <strain evidence="7 8">NRRL 3884</strain>
    </source>
</reference>
<evidence type="ECO:0000256" key="5">
    <source>
        <dbReference type="ARBA" id="ARBA00023002"/>
    </source>
</evidence>
<keyword evidence="8" id="KW-1185">Reference proteome</keyword>